<feature type="chain" id="PRO_5003990230" evidence="1">
    <location>
        <begin position="19"/>
        <end position="266"/>
    </location>
</feature>
<keyword evidence="1" id="KW-0732">Signal</keyword>
<feature type="signal peptide" evidence="1">
    <location>
        <begin position="1"/>
        <end position="18"/>
    </location>
</feature>
<name>L8GZF9_ACACF</name>
<dbReference type="EMBL" id="KB007974">
    <property type="protein sequence ID" value="ELR17496.1"/>
    <property type="molecule type" value="Genomic_DNA"/>
</dbReference>
<accession>L8GZF9</accession>
<keyword evidence="3" id="KW-1185">Reference proteome</keyword>
<dbReference type="PROSITE" id="PS51257">
    <property type="entry name" value="PROKAR_LIPOPROTEIN"/>
    <property type="match status" value="1"/>
</dbReference>
<dbReference type="GeneID" id="14917936"/>
<dbReference type="AlphaFoldDB" id="L8GZF9"/>
<sequence length="266" mass="27287">MKIAIVLLLVSLVGLSLGAAPAPSGCSCISVQNDQTAKTFTVSLKNCPSGLSHVNVPANIPTQGSCPPLTVTLKSTDCPGGSRFCSNSDITVPPSYFQIQGMEGHDCQAVFQWSGPATATVSTAQIFVKQMNNCGFCGGAGSVPPCPATCPQPCQCGNGQVETACNEDCDCTTTGGVTKCLDKSRNEVDEGCCVNCQFVVSGQSCKINPTTKTTTVCTLCPKTPPGGTLGNCCATSTVPCCLQKDRTCNGMGHCQDSKCTVTPGAC</sequence>
<evidence type="ECO:0000313" key="2">
    <source>
        <dbReference type="EMBL" id="ELR17496.1"/>
    </source>
</evidence>
<evidence type="ECO:0000313" key="3">
    <source>
        <dbReference type="Proteomes" id="UP000011083"/>
    </source>
</evidence>
<dbReference type="Proteomes" id="UP000011083">
    <property type="component" value="Unassembled WGS sequence"/>
</dbReference>
<reference evidence="2 3" key="1">
    <citation type="journal article" date="2013" name="Genome Biol.">
        <title>Genome of Acanthamoeba castellanii highlights extensive lateral gene transfer and early evolution of tyrosine kinase signaling.</title>
        <authorList>
            <person name="Clarke M."/>
            <person name="Lohan A.J."/>
            <person name="Liu B."/>
            <person name="Lagkouvardos I."/>
            <person name="Roy S."/>
            <person name="Zafar N."/>
            <person name="Bertelli C."/>
            <person name="Schilde C."/>
            <person name="Kianianmomeni A."/>
            <person name="Burglin T.R."/>
            <person name="Frech C."/>
            <person name="Turcotte B."/>
            <person name="Kopec K.O."/>
            <person name="Synnott J.M."/>
            <person name="Choo C."/>
            <person name="Paponov I."/>
            <person name="Finkler A."/>
            <person name="Soon Heng Tan C."/>
            <person name="Hutchins A.P."/>
            <person name="Weinmeier T."/>
            <person name="Rattei T."/>
            <person name="Chu J.S."/>
            <person name="Gimenez G."/>
            <person name="Irimia M."/>
            <person name="Rigden D.J."/>
            <person name="Fitzpatrick D.A."/>
            <person name="Lorenzo-Morales J."/>
            <person name="Bateman A."/>
            <person name="Chiu C.H."/>
            <person name="Tang P."/>
            <person name="Hegemann P."/>
            <person name="Fromm H."/>
            <person name="Raoult D."/>
            <person name="Greub G."/>
            <person name="Miranda-Saavedra D."/>
            <person name="Chen N."/>
            <person name="Nash P."/>
            <person name="Ginger M.L."/>
            <person name="Horn M."/>
            <person name="Schaap P."/>
            <person name="Caler L."/>
            <person name="Loftus B."/>
        </authorList>
    </citation>
    <scope>NUCLEOTIDE SEQUENCE [LARGE SCALE GENOMIC DNA]</scope>
    <source>
        <strain evidence="2 3">Neff</strain>
    </source>
</reference>
<dbReference type="OrthoDB" id="5951731at2759"/>
<dbReference type="VEuPathDB" id="AmoebaDB:ACA1_062380"/>
<proteinExistence type="predicted"/>
<protein>
    <submittedName>
        <fullName evidence="2">Uncharacterized protein</fullName>
    </submittedName>
</protein>
<dbReference type="RefSeq" id="XP_004339509.1">
    <property type="nucleotide sequence ID" value="XM_004339461.1"/>
</dbReference>
<dbReference type="KEGG" id="acan:ACA1_062380"/>
<gene>
    <name evidence="2" type="ORF">ACA1_062380</name>
</gene>
<organism evidence="2 3">
    <name type="scientific">Acanthamoeba castellanii (strain ATCC 30010 / Neff)</name>
    <dbReference type="NCBI Taxonomy" id="1257118"/>
    <lineage>
        <taxon>Eukaryota</taxon>
        <taxon>Amoebozoa</taxon>
        <taxon>Discosea</taxon>
        <taxon>Longamoebia</taxon>
        <taxon>Centramoebida</taxon>
        <taxon>Acanthamoebidae</taxon>
        <taxon>Acanthamoeba</taxon>
    </lineage>
</organism>
<evidence type="ECO:0000256" key="1">
    <source>
        <dbReference type="SAM" id="SignalP"/>
    </source>
</evidence>